<dbReference type="AlphaFoldDB" id="A0A8T0J8T0"/>
<feature type="chain" id="PRO_5035735520" evidence="1">
    <location>
        <begin position="24"/>
        <end position="63"/>
    </location>
</feature>
<evidence type="ECO:0000313" key="3">
    <source>
        <dbReference type="Proteomes" id="UP000822688"/>
    </source>
</evidence>
<evidence type="ECO:0000313" key="2">
    <source>
        <dbReference type="EMBL" id="KAG0592097.1"/>
    </source>
</evidence>
<dbReference type="EMBL" id="CM026421">
    <property type="protein sequence ID" value="KAG0592097.1"/>
    <property type="molecule type" value="Genomic_DNA"/>
</dbReference>
<proteinExistence type="predicted"/>
<dbReference type="Proteomes" id="UP000822688">
    <property type="component" value="Chromosome 1"/>
</dbReference>
<protein>
    <submittedName>
        <fullName evidence="2">Uncharacterized protein</fullName>
    </submittedName>
</protein>
<comment type="caution">
    <text evidence="2">The sequence shown here is derived from an EMBL/GenBank/DDBJ whole genome shotgun (WGS) entry which is preliminary data.</text>
</comment>
<evidence type="ECO:0000256" key="1">
    <source>
        <dbReference type="SAM" id="SignalP"/>
    </source>
</evidence>
<keyword evidence="1" id="KW-0732">Signal</keyword>
<keyword evidence="3" id="KW-1185">Reference proteome</keyword>
<organism evidence="2 3">
    <name type="scientific">Ceratodon purpureus</name>
    <name type="common">Fire moss</name>
    <name type="synonym">Dicranum purpureum</name>
    <dbReference type="NCBI Taxonomy" id="3225"/>
    <lineage>
        <taxon>Eukaryota</taxon>
        <taxon>Viridiplantae</taxon>
        <taxon>Streptophyta</taxon>
        <taxon>Embryophyta</taxon>
        <taxon>Bryophyta</taxon>
        <taxon>Bryophytina</taxon>
        <taxon>Bryopsida</taxon>
        <taxon>Dicranidae</taxon>
        <taxon>Pseudoditrichales</taxon>
        <taxon>Ditrichaceae</taxon>
        <taxon>Ceratodon</taxon>
    </lineage>
</organism>
<accession>A0A8T0J8T0</accession>
<gene>
    <name evidence="2" type="ORF">KC19_1G224700</name>
</gene>
<feature type="signal peptide" evidence="1">
    <location>
        <begin position="1"/>
        <end position="23"/>
    </location>
</feature>
<sequence length="63" mass="6985">MSGLLSQYHLVLFSLDTLVSVTLLEIESGKDISLQQYSRAMHGSLLANYSATYGTKNDMTKKD</sequence>
<reference evidence="2" key="1">
    <citation type="submission" date="2020-06" db="EMBL/GenBank/DDBJ databases">
        <title>WGS assembly of Ceratodon purpureus strain R40.</title>
        <authorList>
            <person name="Carey S.B."/>
            <person name="Jenkins J."/>
            <person name="Shu S."/>
            <person name="Lovell J.T."/>
            <person name="Sreedasyam A."/>
            <person name="Maumus F."/>
            <person name="Tiley G.P."/>
            <person name="Fernandez-Pozo N."/>
            <person name="Barry K."/>
            <person name="Chen C."/>
            <person name="Wang M."/>
            <person name="Lipzen A."/>
            <person name="Daum C."/>
            <person name="Saski C.A."/>
            <person name="Payton A.C."/>
            <person name="Mcbreen J.C."/>
            <person name="Conrad R.E."/>
            <person name="Kollar L.M."/>
            <person name="Olsson S."/>
            <person name="Huttunen S."/>
            <person name="Landis J.B."/>
            <person name="Wickett N.J."/>
            <person name="Johnson M.G."/>
            <person name="Rensing S.A."/>
            <person name="Grimwood J."/>
            <person name="Schmutz J."/>
            <person name="Mcdaniel S.F."/>
        </authorList>
    </citation>
    <scope>NUCLEOTIDE SEQUENCE</scope>
    <source>
        <strain evidence="2">R40</strain>
    </source>
</reference>
<name>A0A8T0J8T0_CERPU</name>